<evidence type="ECO:0000313" key="4">
    <source>
        <dbReference type="Proteomes" id="UP001500151"/>
    </source>
</evidence>
<proteinExistence type="predicted"/>
<keyword evidence="4" id="KW-1185">Reference proteome</keyword>
<feature type="transmembrane region" description="Helical" evidence="2">
    <location>
        <begin position="62"/>
        <end position="84"/>
    </location>
</feature>
<evidence type="ECO:0000256" key="2">
    <source>
        <dbReference type="SAM" id="Phobius"/>
    </source>
</evidence>
<keyword evidence="2" id="KW-0472">Membrane</keyword>
<sequence length="192" mass="20019">MIQIRWALPLRWGLALSGWLAVAVTLLPDAGALRVVVTTVFMLVCPGLAAARWAWPAASRGAGWTVALEAAALAVVLSMSLSLIAVEPFYLSGTFTTTRVLIALAVVTSGLALFPRTGEARPWRPRAAPDGGLPTDTHRPRPSSQEGGGGTVARGLLGLALLQAVHFFGGGGFASRRLTAAPAARNRRSQCG</sequence>
<keyword evidence="2" id="KW-0812">Transmembrane</keyword>
<keyword evidence="2" id="KW-1133">Transmembrane helix</keyword>
<name>A0ABP6CZE5_9ACTN</name>
<comment type="caution">
    <text evidence="3">The sequence shown here is derived from an EMBL/GenBank/DDBJ whole genome shotgun (WGS) entry which is preliminary data.</text>
</comment>
<dbReference type="Proteomes" id="UP001500151">
    <property type="component" value="Unassembled WGS sequence"/>
</dbReference>
<feature type="region of interest" description="Disordered" evidence="1">
    <location>
        <begin position="122"/>
        <end position="149"/>
    </location>
</feature>
<dbReference type="EMBL" id="BAAASJ010000022">
    <property type="protein sequence ID" value="GAA2629671.1"/>
    <property type="molecule type" value="Genomic_DNA"/>
</dbReference>
<protein>
    <submittedName>
        <fullName evidence="3">Uncharacterized protein</fullName>
    </submittedName>
</protein>
<feature type="transmembrane region" description="Helical" evidence="2">
    <location>
        <begin position="90"/>
        <end position="114"/>
    </location>
</feature>
<evidence type="ECO:0000256" key="1">
    <source>
        <dbReference type="SAM" id="MobiDB-lite"/>
    </source>
</evidence>
<reference evidence="4" key="1">
    <citation type="journal article" date="2019" name="Int. J. Syst. Evol. Microbiol.">
        <title>The Global Catalogue of Microorganisms (GCM) 10K type strain sequencing project: providing services to taxonomists for standard genome sequencing and annotation.</title>
        <authorList>
            <consortium name="The Broad Institute Genomics Platform"/>
            <consortium name="The Broad Institute Genome Sequencing Center for Infectious Disease"/>
            <person name="Wu L."/>
            <person name="Ma J."/>
        </authorList>
    </citation>
    <scope>NUCLEOTIDE SEQUENCE [LARGE SCALE GENOMIC DNA]</scope>
    <source>
        <strain evidence="4">JCM 4524</strain>
    </source>
</reference>
<evidence type="ECO:0000313" key="3">
    <source>
        <dbReference type="EMBL" id="GAA2629671.1"/>
    </source>
</evidence>
<accession>A0ABP6CZE5</accession>
<organism evidence="3 4">
    <name type="scientific">Streptomyces vastus</name>
    <dbReference type="NCBI Taxonomy" id="285451"/>
    <lineage>
        <taxon>Bacteria</taxon>
        <taxon>Bacillati</taxon>
        <taxon>Actinomycetota</taxon>
        <taxon>Actinomycetes</taxon>
        <taxon>Kitasatosporales</taxon>
        <taxon>Streptomycetaceae</taxon>
        <taxon>Streptomyces</taxon>
    </lineage>
</organism>
<dbReference type="RefSeq" id="WP_344389150.1">
    <property type="nucleotide sequence ID" value="NZ_BAAASJ010000022.1"/>
</dbReference>
<feature type="transmembrane region" description="Helical" evidence="2">
    <location>
        <begin position="33"/>
        <end position="55"/>
    </location>
</feature>
<gene>
    <name evidence="3" type="ORF">GCM10010307_20680</name>
</gene>